<dbReference type="PANTHER" id="PTHR46170:SF1">
    <property type="entry name" value="GATOR COMPLEX PROTEIN WDR59"/>
    <property type="match status" value="1"/>
</dbReference>
<evidence type="ECO:0000313" key="9">
    <source>
        <dbReference type="Proteomes" id="UP000095038"/>
    </source>
</evidence>
<dbReference type="CDD" id="cd16488">
    <property type="entry name" value="mRING-H2-C3H3C2_Mio-like"/>
    <property type="match status" value="1"/>
</dbReference>
<organism evidence="8 9">
    <name type="scientific">Ascoidea rubescens DSM 1968</name>
    <dbReference type="NCBI Taxonomy" id="1344418"/>
    <lineage>
        <taxon>Eukaryota</taxon>
        <taxon>Fungi</taxon>
        <taxon>Dikarya</taxon>
        <taxon>Ascomycota</taxon>
        <taxon>Saccharomycotina</taxon>
        <taxon>Saccharomycetes</taxon>
        <taxon>Ascoideaceae</taxon>
        <taxon>Ascoidea</taxon>
    </lineage>
</organism>
<evidence type="ECO:0000256" key="3">
    <source>
        <dbReference type="ARBA" id="ARBA00022574"/>
    </source>
</evidence>
<proteinExistence type="inferred from homology"/>
<evidence type="ECO:0000313" key="8">
    <source>
        <dbReference type="EMBL" id="ODV61757.1"/>
    </source>
</evidence>
<name>A0A1D2VJS3_9ASCO</name>
<keyword evidence="4" id="KW-0677">Repeat</keyword>
<dbReference type="SMART" id="SM00591">
    <property type="entry name" value="RWD"/>
    <property type="match status" value="1"/>
</dbReference>
<accession>A0A1D2VJS3</accession>
<dbReference type="GeneID" id="30964812"/>
<dbReference type="PROSITE" id="PS50294">
    <property type="entry name" value="WD_REPEATS_REGION"/>
    <property type="match status" value="2"/>
</dbReference>
<dbReference type="PROSITE" id="PS50082">
    <property type="entry name" value="WD_REPEATS_2"/>
    <property type="match status" value="2"/>
</dbReference>
<feature type="repeat" description="WD" evidence="6">
    <location>
        <begin position="199"/>
        <end position="241"/>
    </location>
</feature>
<dbReference type="InterPro" id="IPR006575">
    <property type="entry name" value="RWD_dom"/>
</dbReference>
<dbReference type="InterPro" id="IPR049567">
    <property type="entry name" value="WDR59-like"/>
</dbReference>
<evidence type="ECO:0000256" key="5">
    <source>
        <dbReference type="ARBA" id="ARBA00038452"/>
    </source>
</evidence>
<dbReference type="InterPro" id="IPR015943">
    <property type="entry name" value="WD40/YVTN_repeat-like_dom_sf"/>
</dbReference>
<keyword evidence="3 6" id="KW-0853">WD repeat</keyword>
<dbReference type="OrthoDB" id="311712at2759"/>
<dbReference type="SMART" id="SM00320">
    <property type="entry name" value="WD40"/>
    <property type="match status" value="6"/>
</dbReference>
<reference evidence="9" key="1">
    <citation type="submission" date="2016-05" db="EMBL/GenBank/DDBJ databases">
        <title>Comparative genomics of biotechnologically important yeasts.</title>
        <authorList>
            <consortium name="DOE Joint Genome Institute"/>
            <person name="Riley R."/>
            <person name="Haridas S."/>
            <person name="Wolfe K.H."/>
            <person name="Lopes M.R."/>
            <person name="Hittinger C.T."/>
            <person name="Goker M."/>
            <person name="Salamov A."/>
            <person name="Wisecaver J."/>
            <person name="Long T.M."/>
            <person name="Aerts A.L."/>
            <person name="Barry K."/>
            <person name="Choi C."/>
            <person name="Clum A."/>
            <person name="Coughlan A.Y."/>
            <person name="Deshpande S."/>
            <person name="Douglass A.P."/>
            <person name="Hanson S.J."/>
            <person name="Klenk H.-P."/>
            <person name="Labutti K."/>
            <person name="Lapidus A."/>
            <person name="Lindquist E."/>
            <person name="Lipzen A."/>
            <person name="Meier-Kolthoff J.P."/>
            <person name="Ohm R.A."/>
            <person name="Otillar R.P."/>
            <person name="Pangilinan J."/>
            <person name="Peng Y."/>
            <person name="Rokas A."/>
            <person name="Rosa C.A."/>
            <person name="Scheuner C."/>
            <person name="Sibirny A.A."/>
            <person name="Slot J.C."/>
            <person name="Stielow J.B."/>
            <person name="Sun H."/>
            <person name="Kurtzman C.P."/>
            <person name="Blackwell M."/>
            <person name="Grigoriev I.V."/>
            <person name="Jeffries T.W."/>
        </authorList>
    </citation>
    <scope>NUCLEOTIDE SEQUENCE [LARGE SCALE GENOMIC DNA]</scope>
    <source>
        <strain evidence="9">DSM 1968</strain>
    </source>
</reference>
<evidence type="ECO:0000256" key="1">
    <source>
        <dbReference type="ARBA" id="ARBA00004116"/>
    </source>
</evidence>
<dbReference type="GO" id="GO:1904263">
    <property type="term" value="P:positive regulation of TORC1 signaling"/>
    <property type="evidence" value="ECO:0007669"/>
    <property type="project" value="EnsemblFungi"/>
</dbReference>
<dbReference type="GO" id="GO:0035859">
    <property type="term" value="C:Seh1-associated complex"/>
    <property type="evidence" value="ECO:0007669"/>
    <property type="project" value="EnsemblFungi"/>
</dbReference>
<dbReference type="InterPro" id="IPR001680">
    <property type="entry name" value="WD40_rpt"/>
</dbReference>
<feature type="repeat" description="WD" evidence="6">
    <location>
        <begin position="111"/>
        <end position="153"/>
    </location>
</feature>
<keyword evidence="9" id="KW-1185">Reference proteome</keyword>
<dbReference type="Proteomes" id="UP000095038">
    <property type="component" value="Unassembled WGS sequence"/>
</dbReference>
<dbReference type="GO" id="GO:0034198">
    <property type="term" value="P:cellular response to amino acid starvation"/>
    <property type="evidence" value="ECO:0007669"/>
    <property type="project" value="TreeGrafter"/>
</dbReference>
<dbReference type="PROSITE" id="PS50908">
    <property type="entry name" value="RWD"/>
    <property type="match status" value="1"/>
</dbReference>
<evidence type="ECO:0000256" key="2">
    <source>
        <dbReference type="ARBA" id="ARBA00022554"/>
    </source>
</evidence>
<comment type="subcellular location">
    <subcellularLocation>
        <location evidence="1">Vacuole</location>
    </subcellularLocation>
</comment>
<dbReference type="Pfam" id="PF00400">
    <property type="entry name" value="WD40"/>
    <property type="match status" value="2"/>
</dbReference>
<dbReference type="EMBL" id="KV454478">
    <property type="protein sequence ID" value="ODV61757.1"/>
    <property type="molecule type" value="Genomic_DNA"/>
</dbReference>
<comment type="similarity">
    <text evidence="5">Belongs to the WD repeat WDR59 family.</text>
</comment>
<gene>
    <name evidence="8" type="ORF">ASCRUDRAFT_56190</name>
</gene>
<dbReference type="AlphaFoldDB" id="A0A1D2VJS3"/>
<dbReference type="InterPro" id="IPR036322">
    <property type="entry name" value="WD40_repeat_dom_sf"/>
</dbReference>
<protein>
    <recommendedName>
        <fullName evidence="7">RWD domain-containing protein</fullName>
    </recommendedName>
</protein>
<dbReference type="SUPFAM" id="SSF50978">
    <property type="entry name" value="WD40 repeat-like"/>
    <property type="match status" value="1"/>
</dbReference>
<keyword evidence="2" id="KW-0926">Vacuole</keyword>
<dbReference type="STRING" id="1344418.A0A1D2VJS3"/>
<dbReference type="RefSeq" id="XP_020048064.1">
    <property type="nucleotide sequence ID" value="XM_020191176.1"/>
</dbReference>
<dbReference type="InterPro" id="IPR019775">
    <property type="entry name" value="WD40_repeat_CS"/>
</dbReference>
<dbReference type="Gene3D" id="2.130.10.10">
    <property type="entry name" value="YVTN repeat-like/Quinoprotein amine dehydrogenase"/>
    <property type="match status" value="1"/>
</dbReference>
<dbReference type="GO" id="GO:0035591">
    <property type="term" value="F:signaling adaptor activity"/>
    <property type="evidence" value="ECO:0007669"/>
    <property type="project" value="TreeGrafter"/>
</dbReference>
<dbReference type="InParanoid" id="A0A1D2VJS3"/>
<dbReference type="PROSITE" id="PS00678">
    <property type="entry name" value="WD_REPEATS_1"/>
    <property type="match status" value="1"/>
</dbReference>
<dbReference type="PANTHER" id="PTHR46170">
    <property type="entry name" value="GATOR COMPLEX PROTEIN WDR59"/>
    <property type="match status" value="1"/>
</dbReference>
<dbReference type="InterPro" id="IPR049566">
    <property type="entry name" value="WDR59_RTC1-like_RING_Znf"/>
</dbReference>
<evidence type="ECO:0000256" key="6">
    <source>
        <dbReference type="PROSITE-ProRule" id="PRU00221"/>
    </source>
</evidence>
<dbReference type="FunCoup" id="A0A1D2VJS3">
    <property type="interactions" value="376"/>
</dbReference>
<evidence type="ECO:0000259" key="7">
    <source>
        <dbReference type="PROSITE" id="PS50908"/>
    </source>
</evidence>
<sequence>MTKDKLSPWNSSTFGQLITLTAVSSVTAMAISPWGRDVALAGRQGLYIIDLDDPFHSPRMIPHLTPWEVADIQWCPHPANSSWVVSTSNQKAIIWDLNKPSDSPDAHKHVLHGHSRAITDINFHTKNPNMLATCSVDSYVLIWDLRTKNEVPVLKCSDWRSGATQVKWNFINENIFASSHGSSFYIWDLRNKAQPLYNVQAHEAKINGLDFSKKNEHEIISASNDCTVKYWNYENSEEPFATIHTTFPVSRARHLPFGHGCGIMPLRGGHNSIYLCKRPVPTPENKVFKLENPVHVFEGHRQPVCDFLWRSRYLNDDILSSEYQLVTYSRDQKLILWPLNNSTYTRLSYSRNSSYDNHVFNGKKNSKNGQFDYITYIDEPIDHTNNYNVTLEKIRKNNINLKWISGISVGNNYLGEEVSHVASMLKSKIRFEHINILKGILTFSLNSPIPSNANTLMPEKDENERDYLFLRISFKFPKTYPRKGYPKFFIEDTKEIDHQNLLDIRERLDVISKKYTQEYSVCIEPCLRYLLGFTVSLEDMNDTVTNPDINRVDDEINSFANDKYQYKDDNDLDNESVSDYDEINPKYDINRLLENVKIPSPIKSAGRWTASNELVCFNNFPDDIMVTKVDGYIMKTNKSKMSYQLKTVKVKNELLSLFNKDSGLESESDEVDDTDLRKYWKDMCDLDTGSNTDLGFMQASEGMNQFNFYPIVGGIRAATNFNNKTIETNIKDIIGKVDFSHLIPSKKELAHNYRLLLEDYSADKIALYNSFVTSHYEYDELSDAWRAIHVALMKHPQANNKKIEMNDDLQAFDWEYYSNFTDELVLDLFSYFCRTDNVQMFAMMSCLLYVNPNLKTWIPNEFPCHFPYTKYPENNIANSFSNQVTDERQSNLVSIYDSSLNAQRLDVSNKTNADDSSTEEFTIMNEESENNIPTLAKIDSRFSDEETFKNNPYYSNEYFEILDFPTMRYETFVNNPIHGYQESVPLLNPKLNFYYEYFRKKYSEMLFFWGFPIKKQEILKYNYPNITLEETLKSKEFEYLKVGYDYFDKHPNLDCVYCVMPVKNHSFICVKCNHIMHSHCAIEWFNEYSEIECSSGCGCKCLI</sequence>
<dbReference type="Pfam" id="PF17120">
    <property type="entry name" value="zf-RING_16"/>
    <property type="match status" value="1"/>
</dbReference>
<dbReference type="GO" id="GO:0005774">
    <property type="term" value="C:vacuolar membrane"/>
    <property type="evidence" value="ECO:0007669"/>
    <property type="project" value="TreeGrafter"/>
</dbReference>
<feature type="domain" description="RWD" evidence="7">
    <location>
        <begin position="416"/>
        <end position="537"/>
    </location>
</feature>
<evidence type="ECO:0000256" key="4">
    <source>
        <dbReference type="ARBA" id="ARBA00022737"/>
    </source>
</evidence>